<evidence type="ECO:0000313" key="1">
    <source>
        <dbReference type="EMBL" id="QHS82605.1"/>
    </source>
</evidence>
<dbReference type="EMBL" id="MN740803">
    <property type="protein sequence ID" value="QHS82605.1"/>
    <property type="molecule type" value="Genomic_DNA"/>
</dbReference>
<proteinExistence type="predicted"/>
<dbReference type="AlphaFoldDB" id="A0A6C0ATK0"/>
<protein>
    <submittedName>
        <fullName evidence="1">Uncharacterized protein</fullName>
    </submittedName>
</protein>
<accession>A0A6C0ATK0</accession>
<organism evidence="1">
    <name type="scientific">viral metagenome</name>
    <dbReference type="NCBI Taxonomy" id="1070528"/>
    <lineage>
        <taxon>unclassified sequences</taxon>
        <taxon>metagenomes</taxon>
        <taxon>organismal metagenomes</taxon>
    </lineage>
</organism>
<reference evidence="1" key="1">
    <citation type="journal article" date="2020" name="Nature">
        <title>Giant virus diversity and host interactions through global metagenomics.</title>
        <authorList>
            <person name="Schulz F."/>
            <person name="Roux S."/>
            <person name="Paez-Espino D."/>
            <person name="Jungbluth S."/>
            <person name="Walsh D.A."/>
            <person name="Denef V.J."/>
            <person name="McMahon K.D."/>
            <person name="Konstantinidis K.T."/>
            <person name="Eloe-Fadrosh E.A."/>
            <person name="Kyrpides N.C."/>
            <person name="Woyke T."/>
        </authorList>
    </citation>
    <scope>NUCLEOTIDE SEQUENCE</scope>
    <source>
        <strain evidence="1">GVMAG-S-1101171-111</strain>
    </source>
</reference>
<sequence>MRKGVISAILQQLPSPVNGIFGYDKTGSLGLIIRNPAIITMVLFSLSKSLHGRLLTFFSRFDINAQKALQK</sequence>
<name>A0A6C0ATK0_9ZZZZ</name>